<organism evidence="6 7">
    <name type="scientific">Hydrogenophaga aromaticivorans</name>
    <dbReference type="NCBI Taxonomy" id="2610898"/>
    <lineage>
        <taxon>Bacteria</taxon>
        <taxon>Pseudomonadati</taxon>
        <taxon>Pseudomonadota</taxon>
        <taxon>Betaproteobacteria</taxon>
        <taxon>Burkholderiales</taxon>
        <taxon>Comamonadaceae</taxon>
        <taxon>Hydrogenophaga</taxon>
    </lineage>
</organism>
<feature type="domain" description="HTH lysR-type" evidence="5">
    <location>
        <begin position="18"/>
        <end position="75"/>
    </location>
</feature>
<dbReference type="SUPFAM" id="SSF53850">
    <property type="entry name" value="Periplasmic binding protein-like II"/>
    <property type="match status" value="1"/>
</dbReference>
<keyword evidence="3" id="KW-0238">DNA-binding</keyword>
<dbReference type="InterPro" id="IPR036390">
    <property type="entry name" value="WH_DNA-bd_sf"/>
</dbReference>
<evidence type="ECO:0000256" key="2">
    <source>
        <dbReference type="ARBA" id="ARBA00023015"/>
    </source>
</evidence>
<evidence type="ECO:0000259" key="5">
    <source>
        <dbReference type="PROSITE" id="PS50931"/>
    </source>
</evidence>
<keyword evidence="7" id="KW-1185">Reference proteome</keyword>
<name>A0A7Y8H0J2_9BURK</name>
<dbReference type="Gene3D" id="1.10.10.10">
    <property type="entry name" value="Winged helix-like DNA-binding domain superfamily/Winged helix DNA-binding domain"/>
    <property type="match status" value="1"/>
</dbReference>
<dbReference type="RefSeq" id="WP_177138816.1">
    <property type="nucleotide sequence ID" value="NZ_VYGV01000026.1"/>
</dbReference>
<dbReference type="PROSITE" id="PS50931">
    <property type="entry name" value="HTH_LYSR"/>
    <property type="match status" value="1"/>
</dbReference>
<dbReference type="AlphaFoldDB" id="A0A7Y8H0J2"/>
<keyword evidence="4" id="KW-0804">Transcription</keyword>
<dbReference type="EMBL" id="VYGV01000026">
    <property type="protein sequence ID" value="NWF48277.1"/>
    <property type="molecule type" value="Genomic_DNA"/>
</dbReference>
<sequence>MVNKEPSPNKAPSVARRLRLPQLQMVRMAGDGANFREMAQALHVTQPAITKMAQELERTLGAEVFDRSASGRRLTAIGLAVLPHAQRSLAALGQLEEELPRYRDGGQPALRIGSPSFTAAVLLARPVARWLQQTPGARVQMSDGVSVQLLAALQAGDLDCVIGSFDEGSSSDVDLAQLHFEGLYDDHVTFVVHPDTPGRTRLNKLGQLLDLPWVIPPRDSQVWKVLRQAFTAAGLALPSGVLETSSVQAIGAILSEAPGTVGAMRVDAGRYLVRHDGLEMLPITPVIKLPQIGILRLHSAQPSVALDSLLTLVRAEVSTLIAQRPRRARAATAVK</sequence>
<dbReference type="GO" id="GO:0003700">
    <property type="term" value="F:DNA-binding transcription factor activity"/>
    <property type="evidence" value="ECO:0007669"/>
    <property type="project" value="InterPro"/>
</dbReference>
<accession>A0A7Y8H0J2</accession>
<evidence type="ECO:0000256" key="1">
    <source>
        <dbReference type="ARBA" id="ARBA00009437"/>
    </source>
</evidence>
<dbReference type="Proteomes" id="UP000545507">
    <property type="component" value="Unassembled WGS sequence"/>
</dbReference>
<dbReference type="InterPro" id="IPR005119">
    <property type="entry name" value="LysR_subst-bd"/>
</dbReference>
<evidence type="ECO:0000256" key="4">
    <source>
        <dbReference type="ARBA" id="ARBA00023163"/>
    </source>
</evidence>
<dbReference type="GO" id="GO:0005829">
    <property type="term" value="C:cytosol"/>
    <property type="evidence" value="ECO:0007669"/>
    <property type="project" value="TreeGrafter"/>
</dbReference>
<gene>
    <name evidence="6" type="ORF">F3K02_23930</name>
</gene>
<comment type="caution">
    <text evidence="6">The sequence shown here is derived from an EMBL/GenBank/DDBJ whole genome shotgun (WGS) entry which is preliminary data.</text>
</comment>
<dbReference type="InterPro" id="IPR036388">
    <property type="entry name" value="WH-like_DNA-bd_sf"/>
</dbReference>
<evidence type="ECO:0000256" key="3">
    <source>
        <dbReference type="ARBA" id="ARBA00023125"/>
    </source>
</evidence>
<dbReference type="InterPro" id="IPR000847">
    <property type="entry name" value="LysR_HTH_N"/>
</dbReference>
<dbReference type="Gene3D" id="3.40.190.290">
    <property type="match status" value="1"/>
</dbReference>
<dbReference type="InterPro" id="IPR050950">
    <property type="entry name" value="HTH-type_LysR_regulators"/>
</dbReference>
<evidence type="ECO:0000313" key="7">
    <source>
        <dbReference type="Proteomes" id="UP000545507"/>
    </source>
</evidence>
<dbReference type="GO" id="GO:0003677">
    <property type="term" value="F:DNA binding"/>
    <property type="evidence" value="ECO:0007669"/>
    <property type="project" value="UniProtKB-KW"/>
</dbReference>
<dbReference type="Pfam" id="PF03466">
    <property type="entry name" value="LysR_substrate"/>
    <property type="match status" value="1"/>
</dbReference>
<reference evidence="6 7" key="1">
    <citation type="submission" date="2019-09" db="EMBL/GenBank/DDBJ databases">
        <title>Hydrogenophaga aromatica sp. nov., isolated from a para-xylene-degrading enrichment culture.</title>
        <authorList>
            <person name="Tancsics A."/>
            <person name="Banerjee S."/>
        </authorList>
    </citation>
    <scope>NUCLEOTIDE SEQUENCE [LARGE SCALE GENOMIC DNA]</scope>
    <source>
        <strain evidence="6 7">D2P1</strain>
    </source>
</reference>
<evidence type="ECO:0000313" key="6">
    <source>
        <dbReference type="EMBL" id="NWF48277.1"/>
    </source>
</evidence>
<protein>
    <submittedName>
        <fullName evidence="6">LysR family transcriptional regulator</fullName>
    </submittedName>
</protein>
<proteinExistence type="inferred from homology"/>
<dbReference type="PANTHER" id="PTHR30419">
    <property type="entry name" value="HTH-TYPE TRANSCRIPTIONAL REGULATOR YBHD"/>
    <property type="match status" value="1"/>
</dbReference>
<dbReference type="Pfam" id="PF00126">
    <property type="entry name" value="HTH_1"/>
    <property type="match status" value="1"/>
</dbReference>
<dbReference type="PRINTS" id="PR00039">
    <property type="entry name" value="HTHLYSR"/>
</dbReference>
<dbReference type="PANTHER" id="PTHR30419:SF8">
    <property type="entry name" value="NITROGEN ASSIMILATION TRANSCRIPTIONAL ACTIVATOR-RELATED"/>
    <property type="match status" value="1"/>
</dbReference>
<keyword evidence="2" id="KW-0805">Transcription regulation</keyword>
<comment type="similarity">
    <text evidence="1">Belongs to the LysR transcriptional regulatory family.</text>
</comment>
<dbReference type="SUPFAM" id="SSF46785">
    <property type="entry name" value="Winged helix' DNA-binding domain"/>
    <property type="match status" value="1"/>
</dbReference>